<evidence type="ECO:0000313" key="2">
    <source>
        <dbReference type="Proteomes" id="UP000251717"/>
    </source>
</evidence>
<dbReference type="RefSeq" id="WP_116591822.1">
    <property type="nucleotide sequence ID" value="NZ_MZGS01000019.1"/>
</dbReference>
<keyword evidence="2" id="KW-1185">Reference proteome</keyword>
<protein>
    <submittedName>
        <fullName evidence="1">Double zinc ribbon</fullName>
    </submittedName>
</protein>
<reference evidence="1 2" key="1">
    <citation type="submission" date="2017-03" db="EMBL/GenBank/DDBJ databases">
        <title>Genome sequence of Methanobrevibacter thaueri.</title>
        <authorList>
            <person name="Poehlein A."/>
            <person name="Seedorf H."/>
            <person name="Daniel R."/>
        </authorList>
    </citation>
    <scope>NUCLEOTIDE SEQUENCE [LARGE SCALE GENOMIC DNA]</scope>
    <source>
        <strain evidence="1 2">DSM 11995</strain>
    </source>
</reference>
<evidence type="ECO:0000313" key="1">
    <source>
        <dbReference type="EMBL" id="PWB87586.1"/>
    </source>
</evidence>
<dbReference type="Proteomes" id="UP000251717">
    <property type="component" value="Unassembled WGS sequence"/>
</dbReference>
<comment type="caution">
    <text evidence="1">The sequence shown here is derived from an EMBL/GenBank/DDBJ whole genome shotgun (WGS) entry which is preliminary data.</text>
</comment>
<name>A0A315XMM4_9EURY</name>
<dbReference type="AlphaFoldDB" id="A0A315XMM4"/>
<organism evidence="1 2">
    <name type="scientific">Methanobrevibacter thaueri</name>
    <dbReference type="NCBI Taxonomy" id="190975"/>
    <lineage>
        <taxon>Archaea</taxon>
        <taxon>Methanobacteriati</taxon>
        <taxon>Methanobacteriota</taxon>
        <taxon>Methanomada group</taxon>
        <taxon>Methanobacteria</taxon>
        <taxon>Methanobacteriales</taxon>
        <taxon>Methanobacteriaceae</taxon>
        <taxon>Methanobrevibacter</taxon>
    </lineage>
</organism>
<dbReference type="EMBL" id="MZGS01000019">
    <property type="protein sequence ID" value="PWB87586.1"/>
    <property type="molecule type" value="Genomic_DNA"/>
</dbReference>
<accession>A0A315XMM4</accession>
<proteinExistence type="predicted"/>
<sequence>MKTCDVCGTRNFKENNYCTHCGNKLIMEHICPVCGEINIDAATHCVKCNNQLNPISIDDFDILFNDFNQNLLANANVDDSEYLELLSNIFVRADYIDIWGETTKNKILNLASIFTECKPKSRGYERGFIFLGTCIFYEDRLADSVQIATIIHELAHYFLFNIIESLLCDILKVKPSSVIQSFVWYFLMFPEFKIMSEYCAHTVEGRFIPYGYQNYGSFNSLVENCGFDEESLQTMIKLGNSFANEIIVYLEKYIDDDLRNEIKLQYRKDLTPPTNESILSETDDCFSITLKNKLLISMLGDVLKEVSNDKGARKELESIKDGIELS</sequence>
<gene>
    <name evidence="1" type="ORF">MBBTH_08550</name>
</gene>
<dbReference type="OrthoDB" id="82360at2157"/>